<evidence type="ECO:0000313" key="3">
    <source>
        <dbReference type="EMBL" id="KAG7452265.1"/>
    </source>
</evidence>
<reference evidence="3" key="1">
    <citation type="submission" date="2020-11" db="EMBL/GenBank/DDBJ databases">
        <title>Adaptations for nitrogen fixation in a non-lichenized fungal sporocarp promotes dispersal by wood-feeding termites.</title>
        <authorList>
            <consortium name="DOE Joint Genome Institute"/>
            <person name="Koch R.A."/>
            <person name="Yoon G."/>
            <person name="Arayal U."/>
            <person name="Lail K."/>
            <person name="Amirebrahimi M."/>
            <person name="Labutti K."/>
            <person name="Lipzen A."/>
            <person name="Riley R."/>
            <person name="Barry K."/>
            <person name="Henrissat B."/>
            <person name="Grigoriev I.V."/>
            <person name="Herr J.R."/>
            <person name="Aime M.C."/>
        </authorList>
    </citation>
    <scope>NUCLEOTIDE SEQUENCE</scope>
    <source>
        <strain evidence="3">MCA 3950</strain>
    </source>
</reference>
<dbReference type="Proteomes" id="UP000812287">
    <property type="component" value="Unassembled WGS sequence"/>
</dbReference>
<keyword evidence="4" id="KW-1185">Reference proteome</keyword>
<evidence type="ECO:0000256" key="1">
    <source>
        <dbReference type="ARBA" id="ARBA00019406"/>
    </source>
</evidence>
<dbReference type="Pfam" id="PF08991">
    <property type="entry name" value="CMC4"/>
    <property type="match status" value="1"/>
</dbReference>
<dbReference type="InterPro" id="IPR027179">
    <property type="entry name" value="CMC4"/>
</dbReference>
<dbReference type="InterPro" id="IPR009069">
    <property type="entry name" value="Cys_alpha_HP_mot_SF"/>
</dbReference>
<dbReference type="OrthoDB" id="13601at2759"/>
<dbReference type="AlphaFoldDB" id="A0A9P7W5E7"/>
<feature type="signal peptide" evidence="2">
    <location>
        <begin position="1"/>
        <end position="17"/>
    </location>
</feature>
<accession>A0A9P7W5E7</accession>
<organism evidence="3 4">
    <name type="scientific">Guyanagaster necrorhizus</name>
    <dbReference type="NCBI Taxonomy" id="856835"/>
    <lineage>
        <taxon>Eukaryota</taxon>
        <taxon>Fungi</taxon>
        <taxon>Dikarya</taxon>
        <taxon>Basidiomycota</taxon>
        <taxon>Agaricomycotina</taxon>
        <taxon>Agaricomycetes</taxon>
        <taxon>Agaricomycetidae</taxon>
        <taxon>Agaricales</taxon>
        <taxon>Marasmiineae</taxon>
        <taxon>Physalacriaceae</taxon>
        <taxon>Guyanagaster</taxon>
    </lineage>
</organism>
<feature type="chain" id="PRO_5040223652" description="Cx9C motif-containing protein 4, mitochondrial" evidence="2">
    <location>
        <begin position="18"/>
        <end position="101"/>
    </location>
</feature>
<dbReference type="GeneID" id="66102683"/>
<evidence type="ECO:0000313" key="4">
    <source>
        <dbReference type="Proteomes" id="UP000812287"/>
    </source>
</evidence>
<gene>
    <name evidence="3" type="ORF">BT62DRAFT_292962</name>
</gene>
<proteinExistence type="predicted"/>
<protein>
    <recommendedName>
        <fullName evidence="1">Cx9C motif-containing protein 4, mitochondrial</fullName>
    </recommendedName>
</protein>
<comment type="caution">
    <text evidence="3">The sequence shown here is derived from an EMBL/GenBank/DDBJ whole genome shotgun (WGS) entry which is preliminary data.</text>
</comment>
<dbReference type="RefSeq" id="XP_043045765.1">
    <property type="nucleotide sequence ID" value="XM_043180387.1"/>
</dbReference>
<keyword evidence="2" id="KW-0732">Signal</keyword>
<dbReference type="SUPFAM" id="SSF47072">
    <property type="entry name" value="Cysteine alpha-hairpin motif"/>
    <property type="match status" value="1"/>
</dbReference>
<name>A0A9P7W5E7_9AGAR</name>
<dbReference type="Gene3D" id="1.10.287.1130">
    <property type="entry name" value="CytochromE C oxidase copper chaperone"/>
    <property type="match status" value="1"/>
</dbReference>
<sequence>MFLSLFIPVAQYHSCQSSSPPCQAQGQTECIPLIVVLTTETACKLQACLSKHTYKPENCQCHLRELYKCCQKLYEETEDKGESTACPIPRVVKKWIKDHPE</sequence>
<evidence type="ECO:0000256" key="2">
    <source>
        <dbReference type="SAM" id="SignalP"/>
    </source>
</evidence>
<dbReference type="EMBL" id="MU250524">
    <property type="protein sequence ID" value="KAG7452265.1"/>
    <property type="molecule type" value="Genomic_DNA"/>
</dbReference>